<dbReference type="PANTHER" id="PTHR11699">
    <property type="entry name" value="ALDEHYDE DEHYDROGENASE-RELATED"/>
    <property type="match status" value="1"/>
</dbReference>
<gene>
    <name evidence="10" type="ORF">FHU39_002591</name>
</gene>
<keyword evidence="11" id="KW-1185">Reference proteome</keyword>
<comment type="catalytic activity">
    <reaction evidence="5">
        <text>succinate semialdehyde + NADP(+) + H2O = succinate + NADPH + 2 H(+)</text>
        <dbReference type="Rhea" id="RHEA:13213"/>
        <dbReference type="ChEBI" id="CHEBI:15377"/>
        <dbReference type="ChEBI" id="CHEBI:15378"/>
        <dbReference type="ChEBI" id="CHEBI:30031"/>
        <dbReference type="ChEBI" id="CHEBI:57706"/>
        <dbReference type="ChEBI" id="CHEBI:57783"/>
        <dbReference type="ChEBI" id="CHEBI:58349"/>
        <dbReference type="EC" id="1.2.1.79"/>
    </reaction>
</comment>
<dbReference type="EMBL" id="JACHVQ010000001">
    <property type="protein sequence ID" value="MBB2892607.1"/>
    <property type="molecule type" value="Genomic_DNA"/>
</dbReference>
<evidence type="ECO:0000256" key="7">
    <source>
        <dbReference type="RuleBase" id="RU003345"/>
    </source>
</evidence>
<dbReference type="Gene3D" id="3.40.309.10">
    <property type="entry name" value="Aldehyde Dehydrogenase, Chain A, domain 2"/>
    <property type="match status" value="1"/>
</dbReference>
<keyword evidence="3 7" id="KW-0560">Oxidoreductase</keyword>
<evidence type="ECO:0000313" key="11">
    <source>
        <dbReference type="Proteomes" id="UP000559182"/>
    </source>
</evidence>
<dbReference type="EC" id="1.2.1.79" evidence="4"/>
<evidence type="ECO:0000256" key="5">
    <source>
        <dbReference type="ARBA" id="ARBA00048559"/>
    </source>
</evidence>
<evidence type="ECO:0000256" key="1">
    <source>
        <dbReference type="ARBA" id="ARBA00009986"/>
    </source>
</evidence>
<dbReference type="NCBIfam" id="NF006916">
    <property type="entry name" value="PRK09407.1"/>
    <property type="match status" value="1"/>
</dbReference>
<evidence type="ECO:0000256" key="2">
    <source>
        <dbReference type="ARBA" id="ARBA00022857"/>
    </source>
</evidence>
<dbReference type="Pfam" id="PF00171">
    <property type="entry name" value="Aldedh"/>
    <property type="match status" value="1"/>
</dbReference>
<dbReference type="Gene3D" id="3.40.605.10">
    <property type="entry name" value="Aldehyde Dehydrogenase, Chain A, domain 1"/>
    <property type="match status" value="1"/>
</dbReference>
<feature type="active site" evidence="6">
    <location>
        <position position="277"/>
    </location>
</feature>
<proteinExistence type="inferred from homology"/>
<comment type="similarity">
    <text evidence="1 7">Belongs to the aldehyde dehydrogenase family.</text>
</comment>
<feature type="region of interest" description="Disordered" evidence="8">
    <location>
        <begin position="1"/>
        <end position="30"/>
    </location>
</feature>
<feature type="domain" description="Aldehyde dehydrogenase" evidence="9">
    <location>
        <begin position="48"/>
        <end position="503"/>
    </location>
</feature>
<organism evidence="10 11">
    <name type="scientific">Flexivirga oryzae</name>
    <dbReference type="NCBI Taxonomy" id="1794944"/>
    <lineage>
        <taxon>Bacteria</taxon>
        <taxon>Bacillati</taxon>
        <taxon>Actinomycetota</taxon>
        <taxon>Actinomycetes</taxon>
        <taxon>Micrococcales</taxon>
        <taxon>Dermacoccaceae</taxon>
        <taxon>Flexivirga</taxon>
    </lineage>
</organism>
<dbReference type="FunFam" id="3.40.309.10:FF:000009">
    <property type="entry name" value="Aldehyde dehydrogenase A"/>
    <property type="match status" value="1"/>
</dbReference>
<dbReference type="Proteomes" id="UP000559182">
    <property type="component" value="Unassembled WGS sequence"/>
</dbReference>
<dbReference type="InterPro" id="IPR016161">
    <property type="entry name" value="Ald_DH/histidinol_DH"/>
</dbReference>
<dbReference type="InterPro" id="IPR016162">
    <property type="entry name" value="Ald_DH_N"/>
</dbReference>
<evidence type="ECO:0000256" key="8">
    <source>
        <dbReference type="SAM" id="MobiDB-lite"/>
    </source>
</evidence>
<evidence type="ECO:0000256" key="6">
    <source>
        <dbReference type="PROSITE-ProRule" id="PRU10007"/>
    </source>
</evidence>
<dbReference type="InterPro" id="IPR015590">
    <property type="entry name" value="Aldehyde_DH_dom"/>
</dbReference>
<name>A0A839N5Q0_9MICO</name>
<dbReference type="InterPro" id="IPR016163">
    <property type="entry name" value="Ald_DH_C"/>
</dbReference>
<accession>A0A839N5Q0</accession>
<dbReference type="SUPFAM" id="SSF53720">
    <property type="entry name" value="ALDH-like"/>
    <property type="match status" value="1"/>
</dbReference>
<dbReference type="FunFam" id="3.40.605.10:FF:000010">
    <property type="entry name" value="N-succinylglutamate 5-semialdehyde dehydrogenase"/>
    <property type="match status" value="1"/>
</dbReference>
<feature type="compositionally biased region" description="Polar residues" evidence="8">
    <location>
        <begin position="1"/>
        <end position="13"/>
    </location>
</feature>
<dbReference type="GO" id="GO:0036243">
    <property type="term" value="F:succinate-semialdehyde dehydrogenase (NADP+) activity"/>
    <property type="evidence" value="ECO:0007669"/>
    <property type="project" value="UniProtKB-EC"/>
</dbReference>
<dbReference type="AlphaFoldDB" id="A0A839N5Q0"/>
<dbReference type="InterPro" id="IPR029510">
    <property type="entry name" value="Ald_DH_CS_GLU"/>
</dbReference>
<comment type="caution">
    <text evidence="10">The sequence shown here is derived from an EMBL/GenBank/DDBJ whole genome shotgun (WGS) entry which is preliminary data.</text>
</comment>
<keyword evidence="2" id="KW-0521">NADP</keyword>
<dbReference type="CDD" id="cd07101">
    <property type="entry name" value="ALDH_SSADH2_GabD2"/>
    <property type="match status" value="1"/>
</dbReference>
<sequence>MTDQLLGMQTTDTEAPGSQHRPSPAPHVVDPTLPARLARRVRAAGDAPRFDCLTPFTGGVVATLPVSTVADVEQAYDAARVAQARWAARSVADRAKILLRYHDLVLDHQGELLDLIQLESGKARRHAFEEVLDVAGVSRHYARKAPDYLRPRRHLGAIPLLTQSTELHQPRGVVGVVGPWNYPLSMSITDALPALIAGNAVVLRPDEKASLTALRAVELLDQAGLPRDILQVVLGPGRTIGEAVLDRADYVMYTGSTATGRKVAERAASRLVGASLELGGKNAMYVADDASLRHAAESAVRSCFSSAGQLCISIERLILHERIADDFLKHFLTRVRKMTLGAELDWGVDMGSLISQAQLDRVTQHVEDARAKGATVLAGGHARPELGPYFYEPTVLEGITQAMDCRMNETFGPVVSIYRVSSDEEAITLANDTNYGLNASVWSKDTRRGRHIASQLRCGTVNVNEGYIAAWGSNGSPMGGMGESGLGRRHGAEGILKYTESQNISVQHGTPFKVPPGVPEKVWARSMATGMRVMKGFRLS</sequence>
<dbReference type="PROSITE" id="PS00687">
    <property type="entry name" value="ALDEHYDE_DEHYDR_GLU"/>
    <property type="match status" value="1"/>
</dbReference>
<evidence type="ECO:0000259" key="9">
    <source>
        <dbReference type="Pfam" id="PF00171"/>
    </source>
</evidence>
<evidence type="ECO:0000256" key="4">
    <source>
        <dbReference type="ARBA" id="ARBA00039122"/>
    </source>
</evidence>
<evidence type="ECO:0000256" key="3">
    <source>
        <dbReference type="ARBA" id="ARBA00023002"/>
    </source>
</evidence>
<reference evidence="10 11" key="1">
    <citation type="submission" date="2020-08" db="EMBL/GenBank/DDBJ databases">
        <title>Sequencing the genomes of 1000 actinobacteria strains.</title>
        <authorList>
            <person name="Klenk H.-P."/>
        </authorList>
    </citation>
    <scope>NUCLEOTIDE SEQUENCE [LARGE SCALE GENOMIC DNA]</scope>
    <source>
        <strain evidence="10 11">DSM 105369</strain>
    </source>
</reference>
<dbReference type="RefSeq" id="WP_246336222.1">
    <property type="nucleotide sequence ID" value="NZ_JACHVQ010000001.1"/>
</dbReference>
<evidence type="ECO:0000313" key="10">
    <source>
        <dbReference type="EMBL" id="MBB2892607.1"/>
    </source>
</evidence>
<protein>
    <recommendedName>
        <fullName evidence="4">succinate-semialdehyde dehydrogenase (NADP(+))</fullName>
        <ecNumber evidence="4">1.2.1.79</ecNumber>
    </recommendedName>
</protein>